<comment type="caution">
    <text evidence="1">The sequence shown here is derived from an EMBL/GenBank/DDBJ whole genome shotgun (WGS) entry which is preliminary data.</text>
</comment>
<accession>A0ABV0EHI2</accession>
<reference evidence="1 2" key="1">
    <citation type="submission" date="2024-02" db="EMBL/GenBank/DDBJ databases">
        <title>New thermophilic sulfur-oxidizing bacteria from a hot springs of the Uzon caldera (Kamchatka, Russia).</title>
        <authorList>
            <person name="Dukat A.M."/>
            <person name="Elcheninov A.G."/>
            <person name="Frolov E.N."/>
        </authorList>
    </citation>
    <scope>NUCLEOTIDE SEQUENCE [LARGE SCALE GENOMIC DNA]</scope>
    <source>
        <strain evidence="1 2">AK1</strain>
    </source>
</reference>
<dbReference type="EMBL" id="JBAJEX010000018">
    <property type="protein sequence ID" value="MEO1768049.1"/>
    <property type="molecule type" value="Genomic_DNA"/>
</dbReference>
<dbReference type="Proteomes" id="UP001482231">
    <property type="component" value="Unassembled WGS sequence"/>
</dbReference>
<evidence type="ECO:0000313" key="2">
    <source>
        <dbReference type="Proteomes" id="UP001482231"/>
    </source>
</evidence>
<organism evidence="1 2">
    <name type="scientific">Thiobacter aerophilum</name>
    <dbReference type="NCBI Taxonomy" id="3121275"/>
    <lineage>
        <taxon>Bacteria</taxon>
        <taxon>Pseudomonadati</taxon>
        <taxon>Pseudomonadota</taxon>
        <taxon>Betaproteobacteria</taxon>
        <taxon>Burkholderiales</taxon>
        <taxon>Thiobacteraceae</taxon>
        <taxon>Thiobacter</taxon>
    </lineage>
</organism>
<name>A0ABV0EHI2_9BURK</name>
<protein>
    <recommendedName>
        <fullName evidence="3">DUF2486 family protein</fullName>
    </recommendedName>
</protein>
<gene>
    <name evidence="1" type="ORF">V6E02_12625</name>
</gene>
<evidence type="ECO:0008006" key="3">
    <source>
        <dbReference type="Google" id="ProtNLM"/>
    </source>
</evidence>
<dbReference type="RefSeq" id="WP_347309161.1">
    <property type="nucleotide sequence ID" value="NZ_JBAJEX010000018.1"/>
</dbReference>
<sequence>MSEADDDVLGKLDALLKRHQAPPEPEIPVLTEVVVPSPLDLDAIPLLTEEVPPHELGAATGSREGGTEVPPLPELLPDAVRETSTAPSLPILEFDLPPNARWISLAESEVPQPAPVATETSPTDIAGEPAAPAAKAIAPVPAGSEAAQPPTAPAPSALSQETIQLIADIIKADVAKILDQQLTQALAQQLQTSLHLALDRALSSMLDQFMIHMEEVVKVAIASELEKQLEALRKPLP</sequence>
<proteinExistence type="predicted"/>
<evidence type="ECO:0000313" key="1">
    <source>
        <dbReference type="EMBL" id="MEO1768049.1"/>
    </source>
</evidence>
<keyword evidence="2" id="KW-1185">Reference proteome</keyword>